<evidence type="ECO:0000313" key="2">
    <source>
        <dbReference type="Proteomes" id="UP000644610"/>
    </source>
</evidence>
<dbReference type="EMBL" id="BOOQ01000030">
    <property type="protein sequence ID" value="GII48149.1"/>
    <property type="molecule type" value="Genomic_DNA"/>
</dbReference>
<sequence>MSDLVHLFSLSEKARELNEADGLRAKRAEFVLDDDDTVYLDGNSLGALVGAVRMAGAERDDVPH</sequence>
<accession>A0A8J3UTM3</accession>
<organism evidence="1 2">
    <name type="scientific">Planotetraspora silvatica</name>
    <dbReference type="NCBI Taxonomy" id="234614"/>
    <lineage>
        <taxon>Bacteria</taxon>
        <taxon>Bacillati</taxon>
        <taxon>Actinomycetota</taxon>
        <taxon>Actinomycetes</taxon>
        <taxon>Streptosporangiales</taxon>
        <taxon>Streptosporangiaceae</taxon>
        <taxon>Planotetraspora</taxon>
    </lineage>
</organism>
<keyword evidence="2" id="KW-1185">Reference proteome</keyword>
<reference evidence="1" key="1">
    <citation type="submission" date="2021-01" db="EMBL/GenBank/DDBJ databases">
        <title>Whole genome shotgun sequence of Planotetraspora silvatica NBRC 100141.</title>
        <authorList>
            <person name="Komaki H."/>
            <person name="Tamura T."/>
        </authorList>
    </citation>
    <scope>NUCLEOTIDE SEQUENCE</scope>
    <source>
        <strain evidence="1">NBRC 100141</strain>
    </source>
</reference>
<dbReference type="Proteomes" id="UP000644610">
    <property type="component" value="Unassembled WGS sequence"/>
</dbReference>
<dbReference type="AlphaFoldDB" id="A0A8J3UTM3"/>
<dbReference type="RefSeq" id="WP_239095077.1">
    <property type="nucleotide sequence ID" value="NZ_BAAAKY010000045.1"/>
</dbReference>
<name>A0A8J3UTM3_9ACTN</name>
<dbReference type="Gene3D" id="3.90.1150.10">
    <property type="entry name" value="Aspartate Aminotransferase, domain 1"/>
    <property type="match status" value="1"/>
</dbReference>
<gene>
    <name evidence="1" type="ORF">Psi02_45730</name>
</gene>
<comment type="caution">
    <text evidence="1">The sequence shown here is derived from an EMBL/GenBank/DDBJ whole genome shotgun (WGS) entry which is preliminary data.</text>
</comment>
<proteinExistence type="predicted"/>
<protein>
    <submittedName>
        <fullName evidence="1">Uncharacterized protein</fullName>
    </submittedName>
</protein>
<dbReference type="InterPro" id="IPR015422">
    <property type="entry name" value="PyrdxlP-dep_Trfase_small"/>
</dbReference>
<evidence type="ECO:0000313" key="1">
    <source>
        <dbReference type="EMBL" id="GII48149.1"/>
    </source>
</evidence>